<sequence>MFSTLAIARSSASSSRRSCVSLRELNTVSDTLNLKGPHRTRLRNPTKPLAKPSPSSSLPVSSTEALPASTLRVAENLSPDKPKDQTGNFAFLDKFFLEAAQAYKDRALNALNHRPYVYVKPSVLPGEPLRTNIGTKPGQLLVKFPEALERTPYLKIVANGPLTREYIDHTFSELDIRTKSVCLLSQQAPDEMFDLGRFVFQVELSSLMNLAMAVGVHWPHFEIISAHLAEDHVGFSNSKTNKLLKANRTKNISLSTYELYFQDDVEFEKIPTATKLPTTDPINTLPIGSHGCHIKIISNQHLDYTYLQSIFSYAPVPIPIYTMWNLPSAEPSAFCLKRRYFCMVQLGSIKDLYRALKLDLPSCRIISIHFDESNLV</sequence>
<feature type="compositionally biased region" description="Low complexity" evidence="1">
    <location>
        <begin position="45"/>
        <end position="63"/>
    </location>
</feature>
<name>A0A0F7SJA4_PHARH</name>
<protein>
    <submittedName>
        <fullName evidence="2">Uncharacterized protein</fullName>
    </submittedName>
</protein>
<evidence type="ECO:0000256" key="1">
    <source>
        <dbReference type="SAM" id="MobiDB-lite"/>
    </source>
</evidence>
<dbReference type="AlphaFoldDB" id="A0A0F7SJA4"/>
<organism evidence="2">
    <name type="scientific">Phaffia rhodozyma</name>
    <name type="common">Yeast</name>
    <name type="synonym">Xanthophyllomyces dendrorhous</name>
    <dbReference type="NCBI Taxonomy" id="264483"/>
    <lineage>
        <taxon>Eukaryota</taxon>
        <taxon>Fungi</taxon>
        <taxon>Dikarya</taxon>
        <taxon>Basidiomycota</taxon>
        <taxon>Agaricomycotina</taxon>
        <taxon>Tremellomycetes</taxon>
        <taxon>Cystofilobasidiales</taxon>
        <taxon>Mrakiaceae</taxon>
        <taxon>Phaffia</taxon>
    </lineage>
</organism>
<dbReference type="EMBL" id="LN483124">
    <property type="protein sequence ID" value="CED82142.1"/>
    <property type="molecule type" value="Genomic_DNA"/>
</dbReference>
<evidence type="ECO:0000313" key="2">
    <source>
        <dbReference type="EMBL" id="CED82142.1"/>
    </source>
</evidence>
<reference evidence="2" key="1">
    <citation type="submission" date="2014-08" db="EMBL/GenBank/DDBJ databases">
        <authorList>
            <person name="Sharma Rahul"/>
            <person name="Thines Marco"/>
        </authorList>
    </citation>
    <scope>NUCLEOTIDE SEQUENCE</scope>
</reference>
<proteinExistence type="predicted"/>
<accession>A0A0F7SJA4</accession>
<feature type="region of interest" description="Disordered" evidence="1">
    <location>
        <begin position="31"/>
        <end position="65"/>
    </location>
</feature>